<reference evidence="1" key="2">
    <citation type="submission" date="2025-03" db="EMBL/GenBank/DDBJ databases">
        <authorList>
            <consortium name="ELIXIR-Norway"/>
            <consortium name="Elixir Norway"/>
        </authorList>
    </citation>
    <scope>NUCLEOTIDE SEQUENCE</scope>
</reference>
<organism evidence="1 2">
    <name type="scientific">Rangifer tarandus platyrhynchus</name>
    <name type="common">Svalbard reindeer</name>
    <dbReference type="NCBI Taxonomy" id="3082113"/>
    <lineage>
        <taxon>Eukaryota</taxon>
        <taxon>Metazoa</taxon>
        <taxon>Chordata</taxon>
        <taxon>Craniata</taxon>
        <taxon>Vertebrata</taxon>
        <taxon>Euteleostomi</taxon>
        <taxon>Mammalia</taxon>
        <taxon>Eutheria</taxon>
        <taxon>Laurasiatheria</taxon>
        <taxon>Artiodactyla</taxon>
        <taxon>Ruminantia</taxon>
        <taxon>Pecora</taxon>
        <taxon>Cervidae</taxon>
        <taxon>Odocoileinae</taxon>
        <taxon>Rangifer</taxon>
    </lineage>
</organism>
<feature type="non-terminal residue" evidence="1">
    <location>
        <position position="1"/>
    </location>
</feature>
<evidence type="ECO:0000313" key="1">
    <source>
        <dbReference type="EMBL" id="CAN0481842.1"/>
    </source>
</evidence>
<protein>
    <submittedName>
        <fullName evidence="1">Uncharacterized protein</fullName>
    </submittedName>
</protein>
<proteinExistence type="predicted"/>
<gene>
    <name evidence="1" type="ORF">MRATA1EN22A_LOCUS21100</name>
</gene>
<reference evidence="1" key="1">
    <citation type="submission" date="2023-05" db="EMBL/GenBank/DDBJ databases">
        <authorList>
            <consortium name="ELIXIR-Norway"/>
        </authorList>
    </citation>
    <scope>NUCLEOTIDE SEQUENCE</scope>
</reference>
<sequence>SSNSHQTLTVELPAHSFSTCNSQNSHVTFQLPRPSVAPNSLVSLKRTFCLCNMHQNIMLIPSELGFPAGSTGDLLNPGIKLLSPVSSALHADLLPLSHRFTQDLSHICLFS</sequence>
<name>A0AC59ZPK6_RANTA</name>
<dbReference type="EMBL" id="OX596116">
    <property type="protein sequence ID" value="CAN0481842.1"/>
    <property type="molecule type" value="Genomic_DNA"/>
</dbReference>
<feature type="non-terminal residue" evidence="1">
    <location>
        <position position="111"/>
    </location>
</feature>
<accession>A0AC59ZPK6</accession>
<dbReference type="Proteomes" id="UP001162501">
    <property type="component" value="Chromosome 32"/>
</dbReference>
<evidence type="ECO:0000313" key="2">
    <source>
        <dbReference type="Proteomes" id="UP001162501"/>
    </source>
</evidence>